<dbReference type="InterPro" id="IPR016667">
    <property type="entry name" value="Caps_polysacc_synth_CpsB/CapC"/>
</dbReference>
<keyword evidence="3 5" id="KW-0904">Protein phosphatase</keyword>
<reference evidence="6" key="1">
    <citation type="submission" date="2023-06" db="EMBL/GenBank/DDBJ databases">
        <title>Comparative genomics of Bacillaceae isolates and their secondary metabolite potential.</title>
        <authorList>
            <person name="Song L."/>
            <person name="Nielsen L.J."/>
            <person name="Mohite O."/>
            <person name="Xu X."/>
            <person name="Weber T."/>
            <person name="Kovacs A.T."/>
        </authorList>
    </citation>
    <scope>NUCLEOTIDE SEQUENCE</scope>
    <source>
        <strain evidence="6">D8_B_37</strain>
    </source>
</reference>
<comment type="similarity">
    <text evidence="1 5">Belongs to the metallo-dependent hydrolases superfamily. CpsB/CapC family.</text>
</comment>
<dbReference type="Pfam" id="PF19567">
    <property type="entry name" value="CpsB_CapC"/>
    <property type="match status" value="1"/>
</dbReference>
<dbReference type="EC" id="3.1.3.48" evidence="5"/>
<accession>A0AAW7IFB5</accession>
<dbReference type="AlphaFoldDB" id="A0AAW7IFB5"/>
<evidence type="ECO:0000256" key="3">
    <source>
        <dbReference type="ARBA" id="ARBA00022912"/>
    </source>
</evidence>
<dbReference type="GO" id="GO:0004725">
    <property type="term" value="F:protein tyrosine phosphatase activity"/>
    <property type="evidence" value="ECO:0007669"/>
    <property type="project" value="UniProtKB-UniRule"/>
</dbReference>
<dbReference type="GO" id="GO:0030145">
    <property type="term" value="F:manganese ion binding"/>
    <property type="evidence" value="ECO:0007669"/>
    <property type="project" value="UniProtKB-UniRule"/>
</dbReference>
<dbReference type="Proteomes" id="UP001234602">
    <property type="component" value="Unassembled WGS sequence"/>
</dbReference>
<comment type="catalytic activity">
    <reaction evidence="4 5">
        <text>O-phospho-L-tyrosyl-[protein] + H2O = L-tyrosyl-[protein] + phosphate</text>
        <dbReference type="Rhea" id="RHEA:10684"/>
        <dbReference type="Rhea" id="RHEA-COMP:10136"/>
        <dbReference type="Rhea" id="RHEA-COMP:20101"/>
        <dbReference type="ChEBI" id="CHEBI:15377"/>
        <dbReference type="ChEBI" id="CHEBI:43474"/>
        <dbReference type="ChEBI" id="CHEBI:46858"/>
        <dbReference type="ChEBI" id="CHEBI:61978"/>
        <dbReference type="EC" id="3.1.3.48"/>
    </reaction>
</comment>
<dbReference type="InterPro" id="IPR016195">
    <property type="entry name" value="Pol/histidinol_Pase-like"/>
</dbReference>
<dbReference type="PIRSF" id="PIRSF016557">
    <property type="entry name" value="Caps_synth_CpsB"/>
    <property type="match status" value="1"/>
</dbReference>
<keyword evidence="2 5" id="KW-0378">Hydrolase</keyword>
<evidence type="ECO:0000256" key="5">
    <source>
        <dbReference type="PIRNR" id="PIRNR016557"/>
    </source>
</evidence>
<proteinExistence type="inferred from homology"/>
<evidence type="ECO:0000256" key="2">
    <source>
        <dbReference type="ARBA" id="ARBA00022801"/>
    </source>
</evidence>
<protein>
    <recommendedName>
        <fullName evidence="5">Tyrosine-protein phosphatase</fullName>
        <ecNumber evidence="5">3.1.3.48</ecNumber>
    </recommendedName>
</protein>
<evidence type="ECO:0000313" key="7">
    <source>
        <dbReference type="Proteomes" id="UP001234602"/>
    </source>
</evidence>
<dbReference type="PANTHER" id="PTHR39181:SF1">
    <property type="entry name" value="TYROSINE-PROTEIN PHOSPHATASE YWQE"/>
    <property type="match status" value="1"/>
</dbReference>
<dbReference type="EMBL" id="JAUCEY010000008">
    <property type="protein sequence ID" value="MDM5452700.1"/>
    <property type="molecule type" value="Genomic_DNA"/>
</dbReference>
<comment type="caution">
    <text evidence="6">The sequence shown here is derived from an EMBL/GenBank/DDBJ whole genome shotgun (WGS) entry which is preliminary data.</text>
</comment>
<dbReference type="PANTHER" id="PTHR39181">
    <property type="entry name" value="TYROSINE-PROTEIN PHOSPHATASE YWQE"/>
    <property type="match status" value="1"/>
</dbReference>
<evidence type="ECO:0000313" key="6">
    <source>
        <dbReference type="EMBL" id="MDM5452700.1"/>
    </source>
</evidence>
<sequence length="254" mass="28630">MIDMHCHILPGVDDGSTDMKESLNMAKKAVEAGITHLFATPHHLNGKYVNVKSDIIDRTVRLNESLQQDNIPLTIHFGQEVRIHRDIFTSLEKEEILTLDDNGTYLLLELPSGKVPAYTQEVIYELLLKGITPIIVHPERNKELIENHKLLFDLVQEGALTQLTSGSIIGLFGKNIKSFSKKIIEHNCAHFIATDAHNVGSRSFSLQEAYATITKTHGIESTFYFKENAELLIKGQSPLIEKPVLFKRKIFGIF</sequence>
<evidence type="ECO:0000256" key="1">
    <source>
        <dbReference type="ARBA" id="ARBA00005750"/>
    </source>
</evidence>
<dbReference type="Gene3D" id="3.20.20.140">
    <property type="entry name" value="Metal-dependent hydrolases"/>
    <property type="match status" value="1"/>
</dbReference>
<gene>
    <name evidence="6" type="ORF">QUF89_10960</name>
</gene>
<dbReference type="SUPFAM" id="SSF89550">
    <property type="entry name" value="PHP domain-like"/>
    <property type="match status" value="1"/>
</dbReference>
<organism evidence="6 7">
    <name type="scientific">Peribacillus simplex</name>
    <dbReference type="NCBI Taxonomy" id="1478"/>
    <lineage>
        <taxon>Bacteria</taxon>
        <taxon>Bacillati</taxon>
        <taxon>Bacillota</taxon>
        <taxon>Bacilli</taxon>
        <taxon>Bacillales</taxon>
        <taxon>Bacillaceae</taxon>
        <taxon>Peribacillus</taxon>
    </lineage>
</organism>
<evidence type="ECO:0000256" key="4">
    <source>
        <dbReference type="ARBA" id="ARBA00051722"/>
    </source>
</evidence>
<name>A0AAW7IFB5_9BACI</name>